<sequence>MGMPALQRLMSLQRDRQRQIRAQNGSIVSVNKRKASLYKQNGDGDSQAGKIRRCSIPELPEDIWGHIHSLMPLRDAARAACLSRAFLRSWRCHPNLTFNKDVLSSKAHARGGNFGHTIDRILRNHSGIGVKILNFELHGIPYQNLDSWLQVALTPGIEELTLTLCRSKIKFDFPCSLLSDGTRNSIRSLELGFCAFRPTAELGPLRSLTSMCLHYVRITGDELECLLSKSLALKQLDLSDCMEIICLKIPCVLQQFSCLRVHGCWRLREIESKAPNLSTLDFSGKVKLSLGETLRMKNLSMLCSNVICFARAELPSIMPNLERLHIRSDDEVVSTPMLQAKFFYLKHLTICMRSGTFSPSYDYFSLVSFLDASPSLETLILDVSQEHMEHESVFGQSSHLRHMAEHHHCCLKSVKITGFNSAKSLVELICQVLKNAVSLEYITLDTLYGWRCSDENFERCFPMGKSILREASRALAAIRAHIEDRVPATAKLTVLEPCSRCHAGGGW</sequence>
<name>A0A0A9B599_ARUDO</name>
<accession>A0A0A9B599</accession>
<proteinExistence type="predicted"/>
<evidence type="ECO:0000259" key="1">
    <source>
        <dbReference type="Pfam" id="PF00646"/>
    </source>
</evidence>
<dbReference type="InterPro" id="IPR053772">
    <property type="entry name" value="At1g61320/At1g61330-like"/>
</dbReference>
<dbReference type="AlphaFoldDB" id="A0A0A9B599"/>
<dbReference type="InterPro" id="IPR036047">
    <property type="entry name" value="F-box-like_dom_sf"/>
</dbReference>
<dbReference type="Gene3D" id="3.80.10.10">
    <property type="entry name" value="Ribonuclease Inhibitor"/>
    <property type="match status" value="1"/>
</dbReference>
<dbReference type="SUPFAM" id="SSF52058">
    <property type="entry name" value="L domain-like"/>
    <property type="match status" value="1"/>
</dbReference>
<dbReference type="InterPro" id="IPR001810">
    <property type="entry name" value="F-box_dom"/>
</dbReference>
<reference evidence="3" key="2">
    <citation type="journal article" date="2015" name="Data Brief">
        <title>Shoot transcriptome of the giant reed, Arundo donax.</title>
        <authorList>
            <person name="Barrero R.A."/>
            <person name="Guerrero F.D."/>
            <person name="Moolhuijzen P."/>
            <person name="Goolsby J.A."/>
            <person name="Tidwell J."/>
            <person name="Bellgard S.E."/>
            <person name="Bellgard M.I."/>
        </authorList>
    </citation>
    <scope>NUCLEOTIDE SEQUENCE</scope>
    <source>
        <tissue evidence="3">Shoot tissue taken approximately 20 cm above the soil surface</tissue>
    </source>
</reference>
<dbReference type="PANTHER" id="PTHR34145:SF49">
    <property type="entry name" value="FBD DOMAIN-CONTAINING PROTEIN"/>
    <property type="match status" value="1"/>
</dbReference>
<reference evidence="3" key="1">
    <citation type="submission" date="2014-09" db="EMBL/GenBank/DDBJ databases">
        <authorList>
            <person name="Magalhaes I.L.F."/>
            <person name="Oliveira U."/>
            <person name="Santos F.R."/>
            <person name="Vidigal T.H.D.A."/>
            <person name="Brescovit A.D."/>
            <person name="Santos A.J."/>
        </authorList>
    </citation>
    <scope>NUCLEOTIDE SEQUENCE</scope>
    <source>
        <tissue evidence="3">Shoot tissue taken approximately 20 cm above the soil surface</tissue>
    </source>
</reference>
<feature type="domain" description="F-box" evidence="1">
    <location>
        <begin position="56"/>
        <end position="91"/>
    </location>
</feature>
<dbReference type="InterPro" id="IPR032675">
    <property type="entry name" value="LRR_dom_sf"/>
</dbReference>
<evidence type="ECO:0008006" key="4">
    <source>
        <dbReference type="Google" id="ProtNLM"/>
    </source>
</evidence>
<dbReference type="Pfam" id="PF23622">
    <property type="entry name" value="LRR_At1g61320_AtMIF1"/>
    <property type="match status" value="1"/>
</dbReference>
<evidence type="ECO:0000259" key="2">
    <source>
        <dbReference type="Pfam" id="PF23622"/>
    </source>
</evidence>
<feature type="domain" description="At1g61320/AtMIF1 LRR" evidence="2">
    <location>
        <begin position="121"/>
        <end position="499"/>
    </location>
</feature>
<organism evidence="3">
    <name type="scientific">Arundo donax</name>
    <name type="common">Giant reed</name>
    <name type="synonym">Donax arundinaceus</name>
    <dbReference type="NCBI Taxonomy" id="35708"/>
    <lineage>
        <taxon>Eukaryota</taxon>
        <taxon>Viridiplantae</taxon>
        <taxon>Streptophyta</taxon>
        <taxon>Embryophyta</taxon>
        <taxon>Tracheophyta</taxon>
        <taxon>Spermatophyta</taxon>
        <taxon>Magnoliopsida</taxon>
        <taxon>Liliopsida</taxon>
        <taxon>Poales</taxon>
        <taxon>Poaceae</taxon>
        <taxon>PACMAD clade</taxon>
        <taxon>Arundinoideae</taxon>
        <taxon>Arundineae</taxon>
        <taxon>Arundo</taxon>
    </lineage>
</organism>
<dbReference type="InterPro" id="IPR055357">
    <property type="entry name" value="LRR_At1g61320_AtMIF1"/>
</dbReference>
<evidence type="ECO:0000313" key="3">
    <source>
        <dbReference type="EMBL" id="JAD59134.1"/>
    </source>
</evidence>
<dbReference type="EMBL" id="GBRH01238761">
    <property type="protein sequence ID" value="JAD59134.1"/>
    <property type="molecule type" value="Transcribed_RNA"/>
</dbReference>
<protein>
    <recommendedName>
        <fullName evidence="4">F-box domain-containing protein</fullName>
    </recommendedName>
</protein>
<dbReference type="SUPFAM" id="SSF81383">
    <property type="entry name" value="F-box domain"/>
    <property type="match status" value="1"/>
</dbReference>
<dbReference type="Pfam" id="PF00646">
    <property type="entry name" value="F-box"/>
    <property type="match status" value="1"/>
</dbReference>
<dbReference type="PANTHER" id="PTHR34145">
    <property type="entry name" value="OS02G0105600 PROTEIN"/>
    <property type="match status" value="1"/>
</dbReference>